<dbReference type="CDD" id="cd05247">
    <property type="entry name" value="UDP_G4E_1_SDR_e"/>
    <property type="match status" value="1"/>
</dbReference>
<keyword evidence="12" id="KW-1185">Reference proteome</keyword>
<comment type="pathway">
    <text evidence="3 9">Carbohydrate metabolism; galactose metabolism.</text>
</comment>
<sequence>MSNSHPRPAIPLLVTGGAGYIGSHTLVELLGAGYDPVILDNFSNSSRASLQRVEALTGAPLTVIEGDIRDSGLLRDVFAEQRGKQRPIAGVIHFAGLKAVGESVEQPLRYYENNVTGTIELLAAMDAAGIHHIVFSSSATVYRTSPVLPYAEDHALGPANPYGHTKAMVEQILHDWSKCGPNRRVACLRYFNPIGAHPSGNLGESPSGRPNNLFPFITQVALGVRPGLQVFGNDYPTPDGTGIRDYVHVVDLAAAHVRAVDYLARTTDRFTPINLGTGRGTSVLELVRIFEQATGIRVPYTVEARRPGDSAQAYADPARAAELLGWKAQRTIQDMCADGWRWQSQNPDGYGP</sequence>
<comment type="similarity">
    <text evidence="4 9">Belongs to the NAD(P)-dependent epimerase/dehydratase family.</text>
</comment>
<dbReference type="Gene3D" id="3.40.50.720">
    <property type="entry name" value="NAD(P)-binding Rossmann-like Domain"/>
    <property type="match status" value="1"/>
</dbReference>
<evidence type="ECO:0000256" key="1">
    <source>
        <dbReference type="ARBA" id="ARBA00000083"/>
    </source>
</evidence>
<evidence type="ECO:0000256" key="4">
    <source>
        <dbReference type="ARBA" id="ARBA00007637"/>
    </source>
</evidence>
<dbReference type="GO" id="GO:0005829">
    <property type="term" value="C:cytosol"/>
    <property type="evidence" value="ECO:0007669"/>
    <property type="project" value="TreeGrafter"/>
</dbReference>
<dbReference type="Pfam" id="PF16363">
    <property type="entry name" value="GDP_Man_Dehyd"/>
    <property type="match status" value="1"/>
</dbReference>
<dbReference type="AlphaFoldDB" id="A0A3P4AZJ7"/>
<keyword evidence="9" id="KW-0119">Carbohydrate metabolism</keyword>
<dbReference type="EC" id="5.1.3.2" evidence="5 9"/>
<dbReference type="NCBIfam" id="NF007956">
    <property type="entry name" value="PRK10675.1"/>
    <property type="match status" value="1"/>
</dbReference>
<dbReference type="InterPro" id="IPR036291">
    <property type="entry name" value="NAD(P)-bd_dom_sf"/>
</dbReference>
<dbReference type="UniPathway" id="UPA00214"/>
<reference evidence="11 12" key="1">
    <citation type="submission" date="2018-10" db="EMBL/GenBank/DDBJ databases">
        <authorList>
            <person name="Criscuolo A."/>
        </authorList>
    </citation>
    <scope>NUCLEOTIDE SEQUENCE [LARGE SCALE GENOMIC DNA]</scope>
    <source>
        <strain evidence="11">DnA1</strain>
    </source>
</reference>
<dbReference type="Gene3D" id="3.90.25.10">
    <property type="entry name" value="UDP-galactose 4-epimerase, domain 1"/>
    <property type="match status" value="1"/>
</dbReference>
<proteinExistence type="inferred from homology"/>
<evidence type="ECO:0000313" key="11">
    <source>
        <dbReference type="EMBL" id="VCU69463.1"/>
    </source>
</evidence>
<evidence type="ECO:0000259" key="10">
    <source>
        <dbReference type="Pfam" id="PF16363"/>
    </source>
</evidence>
<dbReference type="NCBIfam" id="TIGR01179">
    <property type="entry name" value="galE"/>
    <property type="match status" value="1"/>
</dbReference>
<dbReference type="SUPFAM" id="SSF51735">
    <property type="entry name" value="NAD(P)-binding Rossmann-fold domains"/>
    <property type="match status" value="1"/>
</dbReference>
<dbReference type="InterPro" id="IPR016040">
    <property type="entry name" value="NAD(P)-bd_dom"/>
</dbReference>
<accession>A0A3P4AZJ7</accession>
<dbReference type="EMBL" id="UWPJ01000014">
    <property type="protein sequence ID" value="VCU69463.1"/>
    <property type="molecule type" value="Genomic_DNA"/>
</dbReference>
<keyword evidence="8 9" id="KW-0413">Isomerase</keyword>
<keyword evidence="7 9" id="KW-0520">NAD</keyword>
<feature type="domain" description="NAD(P)-binding" evidence="10">
    <location>
        <begin position="13"/>
        <end position="338"/>
    </location>
</feature>
<dbReference type="InterPro" id="IPR005886">
    <property type="entry name" value="UDP_G4E"/>
</dbReference>
<dbReference type="Proteomes" id="UP000277294">
    <property type="component" value="Unassembled WGS sequence"/>
</dbReference>
<dbReference type="RefSeq" id="WP_124078855.1">
    <property type="nucleotide sequence ID" value="NZ_UWPJ01000014.1"/>
</dbReference>
<evidence type="ECO:0000256" key="2">
    <source>
        <dbReference type="ARBA" id="ARBA00001911"/>
    </source>
</evidence>
<dbReference type="PANTHER" id="PTHR43725">
    <property type="entry name" value="UDP-GLUCOSE 4-EPIMERASE"/>
    <property type="match status" value="1"/>
</dbReference>
<comment type="catalytic activity">
    <reaction evidence="1 9">
        <text>UDP-alpha-D-glucose = UDP-alpha-D-galactose</text>
        <dbReference type="Rhea" id="RHEA:22168"/>
        <dbReference type="ChEBI" id="CHEBI:58885"/>
        <dbReference type="ChEBI" id="CHEBI:66914"/>
        <dbReference type="EC" id="5.1.3.2"/>
    </reaction>
</comment>
<comment type="subunit">
    <text evidence="9">Homodimer.</text>
</comment>
<name>A0A3P4AZJ7_9BURK</name>
<dbReference type="GO" id="GO:0003978">
    <property type="term" value="F:UDP-glucose 4-epimerase activity"/>
    <property type="evidence" value="ECO:0007669"/>
    <property type="project" value="UniProtKB-UniRule"/>
</dbReference>
<evidence type="ECO:0000256" key="8">
    <source>
        <dbReference type="ARBA" id="ARBA00023235"/>
    </source>
</evidence>
<dbReference type="GO" id="GO:0006012">
    <property type="term" value="P:galactose metabolic process"/>
    <property type="evidence" value="ECO:0007669"/>
    <property type="project" value="UniProtKB-UniPathway"/>
</dbReference>
<comment type="cofactor">
    <cofactor evidence="2 9">
        <name>NAD(+)</name>
        <dbReference type="ChEBI" id="CHEBI:57540"/>
    </cofactor>
</comment>
<evidence type="ECO:0000256" key="9">
    <source>
        <dbReference type="RuleBase" id="RU366046"/>
    </source>
</evidence>
<evidence type="ECO:0000256" key="5">
    <source>
        <dbReference type="ARBA" id="ARBA00013189"/>
    </source>
</evidence>
<evidence type="ECO:0000256" key="6">
    <source>
        <dbReference type="ARBA" id="ARBA00018569"/>
    </source>
</evidence>
<protein>
    <recommendedName>
        <fullName evidence="6 9">UDP-glucose 4-epimerase</fullName>
        <ecNumber evidence="5 9">5.1.3.2</ecNumber>
    </recommendedName>
</protein>
<dbReference type="PANTHER" id="PTHR43725:SF47">
    <property type="entry name" value="UDP-GLUCOSE 4-EPIMERASE"/>
    <property type="match status" value="1"/>
</dbReference>
<evidence type="ECO:0000313" key="12">
    <source>
        <dbReference type="Proteomes" id="UP000277294"/>
    </source>
</evidence>
<gene>
    <name evidence="11" type="primary">galE</name>
    <name evidence="11" type="ORF">PIGHUM_01525</name>
</gene>
<dbReference type="OrthoDB" id="9803010at2"/>
<organism evidence="11 12">
    <name type="scientific">Pigmentiphaga humi</name>
    <dbReference type="NCBI Taxonomy" id="2478468"/>
    <lineage>
        <taxon>Bacteria</taxon>
        <taxon>Pseudomonadati</taxon>
        <taxon>Pseudomonadota</taxon>
        <taxon>Betaproteobacteria</taxon>
        <taxon>Burkholderiales</taxon>
        <taxon>Alcaligenaceae</taxon>
        <taxon>Pigmentiphaga</taxon>
    </lineage>
</organism>
<evidence type="ECO:0000256" key="7">
    <source>
        <dbReference type="ARBA" id="ARBA00023027"/>
    </source>
</evidence>
<evidence type="ECO:0000256" key="3">
    <source>
        <dbReference type="ARBA" id="ARBA00004947"/>
    </source>
</evidence>